<sequence length="507" mass="53298">MKSDQRPRVPPDPPTGGFTARRHETVRIHCRLACEDVARPAVLPFKVAEAADRSRELVERIGELSEAPEAVESRRGRWPLRPQDTVRRIGRLATGVLQRRPARGARDRWGDGMTHLPAPHPGLADGPVYLDYNATTPVDPRVAAAMLPHLTRFFGNPSSGHPYGARPRTALAQARAQVAALIGARPEGIVFTASGSEADLLALRGAVLACGNRRPHLVTQATEHPAVLASCRALERLHGARVTVLPVDGEGLVDPGALSDALGPDTVLVSVMAANNETGALQPIPELAARTHAHGALFHCDAAQAAGRIPLDVIGLGVDLLTVVGHKMYAPKGIAALWVRDGVRLEPVVYGGGQERGLRSGTENTALAVALGAAAQLAADELSDGAPSRIRALRDELHAHLADALPGRVHLNGPDLRRLPNTLNVGIDGTRGHEVLRAAPGIAAATGSACHSGTHTPSPVLTAMGQDPDRALGALRLTLGRWSTAQDVATAARVLVRAVPAVAGSRR</sequence>
<proteinExistence type="inferred from homology"/>
<dbReference type="PANTHER" id="PTHR11601:SF34">
    <property type="entry name" value="CYSTEINE DESULFURASE"/>
    <property type="match status" value="1"/>
</dbReference>
<dbReference type="Gene3D" id="3.40.640.10">
    <property type="entry name" value="Type I PLP-dependent aspartate aminotransferase-like (Major domain)"/>
    <property type="match status" value="1"/>
</dbReference>
<protein>
    <recommendedName>
        <fullName evidence="5">Aminotransferase class V domain-containing protein</fullName>
    </recommendedName>
</protein>
<dbReference type="Pfam" id="PF00266">
    <property type="entry name" value="Aminotran_5"/>
    <property type="match status" value="1"/>
</dbReference>
<organism evidence="6 7">
    <name type="scientific">Streptomyces lannensis</name>
    <dbReference type="NCBI Taxonomy" id="766498"/>
    <lineage>
        <taxon>Bacteria</taxon>
        <taxon>Bacillati</taxon>
        <taxon>Actinomycetota</taxon>
        <taxon>Actinomycetes</taxon>
        <taxon>Kitasatosporales</taxon>
        <taxon>Streptomycetaceae</taxon>
        <taxon>Streptomyces</taxon>
    </lineage>
</organism>
<dbReference type="InterPro" id="IPR015421">
    <property type="entry name" value="PyrdxlP-dep_Trfase_major"/>
</dbReference>
<reference evidence="7" key="1">
    <citation type="journal article" date="2019" name="Int. J. Syst. Evol. Microbiol.">
        <title>The Global Catalogue of Microorganisms (GCM) 10K type strain sequencing project: providing services to taxonomists for standard genome sequencing and annotation.</title>
        <authorList>
            <consortium name="The Broad Institute Genomics Platform"/>
            <consortium name="The Broad Institute Genome Sequencing Center for Infectious Disease"/>
            <person name="Wu L."/>
            <person name="Ma J."/>
        </authorList>
    </citation>
    <scope>NUCLEOTIDE SEQUENCE [LARGE SCALE GENOMIC DNA]</scope>
    <source>
        <strain evidence="7">JCM 16578</strain>
    </source>
</reference>
<evidence type="ECO:0000313" key="6">
    <source>
        <dbReference type="EMBL" id="GAA3843774.1"/>
    </source>
</evidence>
<accession>A0ABP7JGT0</accession>
<dbReference type="InterPro" id="IPR015422">
    <property type="entry name" value="PyrdxlP-dep_Trfase_small"/>
</dbReference>
<dbReference type="RefSeq" id="WP_345545270.1">
    <property type="nucleotide sequence ID" value="NZ_BAAAZA010000001.1"/>
</dbReference>
<evidence type="ECO:0000256" key="1">
    <source>
        <dbReference type="ARBA" id="ARBA00001933"/>
    </source>
</evidence>
<evidence type="ECO:0000256" key="3">
    <source>
        <dbReference type="ARBA" id="ARBA00050776"/>
    </source>
</evidence>
<gene>
    <name evidence="6" type="ORF">GCM10022207_00170</name>
</gene>
<comment type="cofactor">
    <cofactor evidence="1">
        <name>pyridoxal 5'-phosphate</name>
        <dbReference type="ChEBI" id="CHEBI:597326"/>
    </cofactor>
</comment>
<evidence type="ECO:0000256" key="2">
    <source>
        <dbReference type="ARBA" id="ARBA00006490"/>
    </source>
</evidence>
<evidence type="ECO:0000256" key="4">
    <source>
        <dbReference type="SAM" id="MobiDB-lite"/>
    </source>
</evidence>
<dbReference type="Gene3D" id="1.10.260.50">
    <property type="match status" value="1"/>
</dbReference>
<dbReference type="InterPro" id="IPR015424">
    <property type="entry name" value="PyrdxlP-dep_Trfase"/>
</dbReference>
<keyword evidence="7" id="KW-1185">Reference proteome</keyword>
<dbReference type="SUPFAM" id="SSF53383">
    <property type="entry name" value="PLP-dependent transferases"/>
    <property type="match status" value="1"/>
</dbReference>
<name>A0ABP7JGT0_9ACTN</name>
<dbReference type="InterPro" id="IPR000192">
    <property type="entry name" value="Aminotrans_V_dom"/>
</dbReference>
<evidence type="ECO:0000259" key="5">
    <source>
        <dbReference type="Pfam" id="PF00266"/>
    </source>
</evidence>
<dbReference type="PANTHER" id="PTHR11601">
    <property type="entry name" value="CYSTEINE DESULFURYLASE FAMILY MEMBER"/>
    <property type="match status" value="1"/>
</dbReference>
<comment type="catalytic activity">
    <reaction evidence="3">
        <text>(sulfur carrier)-H + L-cysteine = (sulfur carrier)-SH + L-alanine</text>
        <dbReference type="Rhea" id="RHEA:43892"/>
        <dbReference type="Rhea" id="RHEA-COMP:14737"/>
        <dbReference type="Rhea" id="RHEA-COMP:14739"/>
        <dbReference type="ChEBI" id="CHEBI:29917"/>
        <dbReference type="ChEBI" id="CHEBI:35235"/>
        <dbReference type="ChEBI" id="CHEBI:57972"/>
        <dbReference type="ChEBI" id="CHEBI:64428"/>
        <dbReference type="EC" id="2.8.1.7"/>
    </reaction>
</comment>
<feature type="domain" description="Aminotransferase class V" evidence="5">
    <location>
        <begin position="128"/>
        <end position="488"/>
    </location>
</feature>
<dbReference type="Proteomes" id="UP001501563">
    <property type="component" value="Unassembled WGS sequence"/>
</dbReference>
<evidence type="ECO:0000313" key="7">
    <source>
        <dbReference type="Proteomes" id="UP001501563"/>
    </source>
</evidence>
<dbReference type="Gene3D" id="3.90.1150.10">
    <property type="entry name" value="Aspartate Aminotransferase, domain 1"/>
    <property type="match status" value="1"/>
</dbReference>
<dbReference type="EMBL" id="BAAAZA010000001">
    <property type="protein sequence ID" value="GAA3843774.1"/>
    <property type="molecule type" value="Genomic_DNA"/>
</dbReference>
<feature type="region of interest" description="Disordered" evidence="4">
    <location>
        <begin position="1"/>
        <end position="21"/>
    </location>
</feature>
<comment type="similarity">
    <text evidence="2">Belongs to the class-V pyridoxal-phosphate-dependent aminotransferase family. NifS/IscS subfamily.</text>
</comment>
<comment type="caution">
    <text evidence="6">The sequence shown here is derived from an EMBL/GenBank/DDBJ whole genome shotgun (WGS) entry which is preliminary data.</text>
</comment>